<dbReference type="EMBL" id="AM746676">
    <property type="protein sequence ID" value="CAN96897.1"/>
    <property type="molecule type" value="Genomic_DNA"/>
</dbReference>
<dbReference type="STRING" id="448385.sce6728"/>
<dbReference type="Gene3D" id="2.60.120.230">
    <property type="match status" value="1"/>
</dbReference>
<dbReference type="BioCyc" id="SCEL448385:SCE_RS34520-MONOMER"/>
<dbReference type="KEGG" id="scl:sce6728"/>
<gene>
    <name evidence="4" type="ordered locus">sce6728</name>
</gene>
<dbReference type="Proteomes" id="UP000002139">
    <property type="component" value="Chromosome"/>
</dbReference>
<sequence length="419" mass="44673">MHLRRAIPYLCPLALLAACTDEQRSDAGTGGGTGTSESNGSTSAVTGTSAGSGGTGASGSTAGSGGTGGSGGSGDVPPREPEEVSVLENITFYDGYAETVDEPIPPGVIRHNNSLVATRLTGELLAKVQTTLKVRVVVGALCDNYDRLGSVNLALVPKGAQTYVPGQVDRIEVARFVTPFMDMNKQPKTVPYEWEASNLVPILKDPDLLAEHDFWFELGIFGVPYAANDEVPGCAGRNDTQLGSLLLYTDSTREAQDFGVLLPLAISEEFNNYATGASDKVGTTRKTVSFELPADTQDAQLVLITSNHGANQGGEEYVRREHYVYVDGELALQYKPGRTSCEPFRKYNTQGNGIYGASPRSDKEWQSFSNWCPGDVIDTRIVPWGAASAGTHEFVIDVPDATFVGGEGNIPFSLYLQAR</sequence>
<feature type="region of interest" description="Disordered" evidence="2">
    <location>
        <begin position="23"/>
        <end position="80"/>
    </location>
</feature>
<organism evidence="4 5">
    <name type="scientific">Sorangium cellulosum (strain So ce56)</name>
    <name type="common">Polyangium cellulosum (strain So ce56)</name>
    <dbReference type="NCBI Taxonomy" id="448385"/>
    <lineage>
        <taxon>Bacteria</taxon>
        <taxon>Pseudomonadati</taxon>
        <taxon>Myxococcota</taxon>
        <taxon>Polyangia</taxon>
        <taxon>Polyangiales</taxon>
        <taxon>Polyangiaceae</taxon>
        <taxon>Sorangium</taxon>
    </lineage>
</organism>
<dbReference type="InterPro" id="IPR008977">
    <property type="entry name" value="PHM/PNGase_F_dom_sf"/>
</dbReference>
<dbReference type="eggNOG" id="ENOG502Z825">
    <property type="taxonomic scope" value="Bacteria"/>
</dbReference>
<protein>
    <submittedName>
        <fullName evidence="4">Exported protein</fullName>
    </submittedName>
</protein>
<evidence type="ECO:0000313" key="5">
    <source>
        <dbReference type="Proteomes" id="UP000002139"/>
    </source>
</evidence>
<proteinExistence type="predicted"/>
<evidence type="ECO:0000259" key="3">
    <source>
        <dbReference type="SMART" id="SM01290"/>
    </source>
</evidence>
<feature type="compositionally biased region" description="Gly residues" evidence="2">
    <location>
        <begin position="50"/>
        <end position="74"/>
    </location>
</feature>
<dbReference type="HOGENOM" id="CLU_054912_0_0_7"/>
<dbReference type="InterPro" id="IPR015196">
    <property type="entry name" value="PngaseF_N"/>
</dbReference>
<feature type="domain" description="Peptide-N-glycosidase F N-terminal" evidence="3">
    <location>
        <begin position="83"/>
        <end position="233"/>
    </location>
</feature>
<dbReference type="Pfam" id="PF09112">
    <property type="entry name" value="N-glycanase_N"/>
    <property type="match status" value="1"/>
</dbReference>
<evidence type="ECO:0000313" key="4">
    <source>
        <dbReference type="EMBL" id="CAN96897.1"/>
    </source>
</evidence>
<name>A9GT42_SORC5</name>
<reference evidence="4 5" key="1">
    <citation type="journal article" date="2007" name="Nat. Biotechnol.">
        <title>Complete genome sequence of the myxobacterium Sorangium cellulosum.</title>
        <authorList>
            <person name="Schneiker S."/>
            <person name="Perlova O."/>
            <person name="Kaiser O."/>
            <person name="Gerth K."/>
            <person name="Alici A."/>
            <person name="Altmeyer M.O."/>
            <person name="Bartels D."/>
            <person name="Bekel T."/>
            <person name="Beyer S."/>
            <person name="Bode E."/>
            <person name="Bode H.B."/>
            <person name="Bolten C.J."/>
            <person name="Choudhuri J.V."/>
            <person name="Doss S."/>
            <person name="Elnakady Y.A."/>
            <person name="Frank B."/>
            <person name="Gaigalat L."/>
            <person name="Goesmann A."/>
            <person name="Groeger C."/>
            <person name="Gross F."/>
            <person name="Jelsbak L."/>
            <person name="Jelsbak L."/>
            <person name="Kalinowski J."/>
            <person name="Kegler C."/>
            <person name="Knauber T."/>
            <person name="Konietzny S."/>
            <person name="Kopp M."/>
            <person name="Krause L."/>
            <person name="Krug D."/>
            <person name="Linke B."/>
            <person name="Mahmud T."/>
            <person name="Martinez-Arias R."/>
            <person name="McHardy A.C."/>
            <person name="Merai M."/>
            <person name="Meyer F."/>
            <person name="Mormann S."/>
            <person name="Munoz-Dorado J."/>
            <person name="Perez J."/>
            <person name="Pradella S."/>
            <person name="Rachid S."/>
            <person name="Raddatz G."/>
            <person name="Rosenau F."/>
            <person name="Rueckert C."/>
            <person name="Sasse F."/>
            <person name="Scharfe M."/>
            <person name="Schuster S.C."/>
            <person name="Suen G."/>
            <person name="Treuner-Lange A."/>
            <person name="Velicer G.J."/>
            <person name="Vorholter F.-J."/>
            <person name="Weissman K.J."/>
            <person name="Welch R.D."/>
            <person name="Wenzel S.C."/>
            <person name="Whitworth D.E."/>
            <person name="Wilhelm S."/>
            <person name="Wittmann C."/>
            <person name="Bloecker H."/>
            <person name="Puehler A."/>
            <person name="Mueller R."/>
        </authorList>
    </citation>
    <scope>NUCLEOTIDE SEQUENCE [LARGE SCALE GENOMIC DNA]</scope>
    <source>
        <strain evidence="5">So ce56</strain>
    </source>
</reference>
<dbReference type="InterPro" id="IPR014784">
    <property type="entry name" value="Cu2_ascorb_mOase-like_C"/>
</dbReference>
<accession>A9GT42</accession>
<dbReference type="InterPro" id="IPR015197">
    <property type="entry name" value="PngaseF_C"/>
</dbReference>
<feature type="compositionally biased region" description="Low complexity" evidence="2">
    <location>
        <begin position="35"/>
        <end position="49"/>
    </location>
</feature>
<keyword evidence="1" id="KW-1015">Disulfide bond</keyword>
<dbReference type="AlphaFoldDB" id="A9GT42"/>
<dbReference type="Pfam" id="PF09113">
    <property type="entry name" value="N-glycanase_C"/>
    <property type="match status" value="1"/>
</dbReference>
<keyword evidence="5" id="KW-1185">Reference proteome</keyword>
<dbReference type="SMART" id="SM01290">
    <property type="entry name" value="N-glycanase_N"/>
    <property type="match status" value="1"/>
</dbReference>
<dbReference type="GO" id="GO:0016715">
    <property type="term" value="F:oxidoreductase activity, acting on paired donors, with incorporation or reduction of molecular oxygen, reduced ascorbate as one donor, and incorporation of one atom of oxygen"/>
    <property type="evidence" value="ECO:0007669"/>
    <property type="project" value="InterPro"/>
</dbReference>
<evidence type="ECO:0000256" key="1">
    <source>
        <dbReference type="ARBA" id="ARBA00023157"/>
    </source>
</evidence>
<dbReference type="SUPFAM" id="SSF49742">
    <property type="entry name" value="PHM/PNGase F"/>
    <property type="match status" value="1"/>
</dbReference>
<dbReference type="PROSITE" id="PS51257">
    <property type="entry name" value="PROKAR_LIPOPROTEIN"/>
    <property type="match status" value="1"/>
</dbReference>
<evidence type="ECO:0000256" key="2">
    <source>
        <dbReference type="SAM" id="MobiDB-lite"/>
    </source>
</evidence>